<feature type="transmembrane region" description="Helical" evidence="4">
    <location>
        <begin position="469"/>
        <end position="492"/>
    </location>
</feature>
<evidence type="ECO:0000313" key="6">
    <source>
        <dbReference type="EMBL" id="CAF0825755.1"/>
    </source>
</evidence>
<dbReference type="InterPro" id="IPR001841">
    <property type="entry name" value="Znf_RING"/>
</dbReference>
<dbReference type="PROSITE" id="PS50089">
    <property type="entry name" value="ZF_RING_2"/>
    <property type="match status" value="1"/>
</dbReference>
<dbReference type="EMBL" id="CAJOBE010007503">
    <property type="protein sequence ID" value="CAF4038177.1"/>
    <property type="molecule type" value="Genomic_DNA"/>
</dbReference>
<dbReference type="GO" id="GO:0005737">
    <property type="term" value="C:cytoplasm"/>
    <property type="evidence" value="ECO:0007669"/>
    <property type="project" value="UniProtKB-ARBA"/>
</dbReference>
<keyword evidence="1 3" id="KW-0863">Zinc-finger</keyword>
<evidence type="ECO:0000313" key="7">
    <source>
        <dbReference type="EMBL" id="CAF0889760.1"/>
    </source>
</evidence>
<dbReference type="AlphaFoldDB" id="A0A813YUN8"/>
<evidence type="ECO:0000256" key="3">
    <source>
        <dbReference type="PROSITE-ProRule" id="PRU00175"/>
    </source>
</evidence>
<feature type="domain" description="RING-type" evidence="5">
    <location>
        <begin position="150"/>
        <end position="187"/>
    </location>
</feature>
<name>A0A813YUN8_9BILA</name>
<keyword evidence="4" id="KW-1133">Transmembrane helix</keyword>
<keyword evidence="4" id="KW-0812">Transmembrane</keyword>
<feature type="transmembrane region" description="Helical" evidence="4">
    <location>
        <begin position="498"/>
        <end position="516"/>
    </location>
</feature>
<feature type="transmembrane region" description="Helical" evidence="4">
    <location>
        <begin position="413"/>
        <end position="431"/>
    </location>
</feature>
<dbReference type="Gene3D" id="3.30.40.10">
    <property type="entry name" value="Zinc/RING finger domain, C3HC4 (zinc finger)"/>
    <property type="match status" value="2"/>
</dbReference>
<accession>A0A813YUN8</accession>
<evidence type="ECO:0000313" key="8">
    <source>
        <dbReference type="EMBL" id="CAF4038177.1"/>
    </source>
</evidence>
<evidence type="ECO:0000256" key="1">
    <source>
        <dbReference type="ARBA" id="ARBA00022771"/>
    </source>
</evidence>
<feature type="transmembrane region" description="Helical" evidence="4">
    <location>
        <begin position="437"/>
        <end position="457"/>
    </location>
</feature>
<gene>
    <name evidence="8" type="ORF">FNK824_LOCUS28026</name>
    <name evidence="6" type="ORF">RFH988_LOCUS5173</name>
    <name evidence="7" type="ORF">SEV965_LOCUS5071</name>
</gene>
<dbReference type="SUPFAM" id="SSF48452">
    <property type="entry name" value="TPR-like"/>
    <property type="match status" value="1"/>
</dbReference>
<feature type="transmembrane region" description="Helical" evidence="4">
    <location>
        <begin position="378"/>
        <end position="401"/>
    </location>
</feature>
<dbReference type="PANTHER" id="PTHR10131">
    <property type="entry name" value="TNF RECEPTOR ASSOCIATED FACTOR"/>
    <property type="match status" value="1"/>
</dbReference>
<proteinExistence type="predicted"/>
<sequence>MEKFTSAFYHLNKLVDLYLKPNASIHIINFNRKLACAYDNKGLVHKQLDEFDDATLPEKQRKRSAIEHSYCHENLDLLYKDQYNYQLALYHLQETLDIRKKNLPSNHHMVAQVIQEDEMLDANDILFEEDGIDTDRIVADKLRVADELLCVICKNLLWKARSCASCQQLFCNKCIQTWLTINPTSCPFRCSPYEEKRAPPSICSLLSRLTIRCRNSSLGCKNILSYDLLEKHETIDCRFRTKQCSICGNYIQINEFDRHQESCESTTLTCYLCKCLVNRESLKQHAKKCIVGRLHVLLDQKVSLWDIRRRPPAVRVVQENVNMFTRLNNRVRRFALNQRKIRLDGFNTAKRARHKSYWIRIWTIFRLILLNKSRASQIIFYLLCFAIGIIIRYFIILFSFLRNQIEIFMYRTLIFMILFVGLFSFAFTILLTYVNDIWIIMFICFVLLLLGSIHQELPIDYLRVDQSHLMMLAINLIFLCVLKLSLLLIRFYFLYIPIYISTSCLALSTIFLIFYIRRFSNHIE</sequence>
<organism evidence="7 9">
    <name type="scientific">Rotaria sordida</name>
    <dbReference type="NCBI Taxonomy" id="392033"/>
    <lineage>
        <taxon>Eukaryota</taxon>
        <taxon>Metazoa</taxon>
        <taxon>Spiralia</taxon>
        <taxon>Gnathifera</taxon>
        <taxon>Rotifera</taxon>
        <taxon>Eurotatoria</taxon>
        <taxon>Bdelloidea</taxon>
        <taxon>Philodinida</taxon>
        <taxon>Philodinidae</taxon>
        <taxon>Rotaria</taxon>
    </lineage>
</organism>
<evidence type="ECO:0000256" key="4">
    <source>
        <dbReference type="SAM" id="Phobius"/>
    </source>
</evidence>
<keyword evidence="1 3" id="KW-0479">Metal-binding</keyword>
<dbReference type="OrthoDB" id="9049620at2759"/>
<dbReference type="Proteomes" id="UP000663882">
    <property type="component" value="Unassembled WGS sequence"/>
</dbReference>
<keyword evidence="4" id="KW-0472">Membrane</keyword>
<dbReference type="InterPro" id="IPR013083">
    <property type="entry name" value="Znf_RING/FYVE/PHD"/>
</dbReference>
<dbReference type="EMBL" id="CAJNOO010000143">
    <property type="protein sequence ID" value="CAF0825755.1"/>
    <property type="molecule type" value="Genomic_DNA"/>
</dbReference>
<dbReference type="PANTHER" id="PTHR10131:SF94">
    <property type="entry name" value="TNF RECEPTOR-ASSOCIATED FACTOR 4"/>
    <property type="match status" value="1"/>
</dbReference>
<dbReference type="Proteomes" id="UP000663889">
    <property type="component" value="Unassembled WGS sequence"/>
</dbReference>
<dbReference type="SUPFAM" id="SSF57850">
    <property type="entry name" value="RING/U-box"/>
    <property type="match status" value="1"/>
</dbReference>
<keyword evidence="2" id="KW-0862">Zinc</keyword>
<dbReference type="Gene3D" id="1.25.40.10">
    <property type="entry name" value="Tetratricopeptide repeat domain"/>
    <property type="match status" value="1"/>
</dbReference>
<dbReference type="InterPro" id="IPR011990">
    <property type="entry name" value="TPR-like_helical_dom_sf"/>
</dbReference>
<dbReference type="SUPFAM" id="SSF49599">
    <property type="entry name" value="TRAF domain-like"/>
    <property type="match status" value="1"/>
</dbReference>
<evidence type="ECO:0000313" key="9">
    <source>
        <dbReference type="Proteomes" id="UP000663889"/>
    </source>
</evidence>
<reference evidence="7" key="1">
    <citation type="submission" date="2021-02" db="EMBL/GenBank/DDBJ databases">
        <authorList>
            <person name="Nowell W R."/>
        </authorList>
    </citation>
    <scope>NUCLEOTIDE SEQUENCE</scope>
</reference>
<dbReference type="Proteomes" id="UP000663874">
    <property type="component" value="Unassembled WGS sequence"/>
</dbReference>
<dbReference type="EMBL" id="CAJNOU010000151">
    <property type="protein sequence ID" value="CAF0889760.1"/>
    <property type="molecule type" value="Genomic_DNA"/>
</dbReference>
<evidence type="ECO:0000256" key="2">
    <source>
        <dbReference type="ARBA" id="ARBA00022833"/>
    </source>
</evidence>
<evidence type="ECO:0000259" key="5">
    <source>
        <dbReference type="PROSITE" id="PS50089"/>
    </source>
</evidence>
<comment type="caution">
    <text evidence="7">The sequence shown here is derived from an EMBL/GenBank/DDBJ whole genome shotgun (WGS) entry which is preliminary data.</text>
</comment>
<protein>
    <recommendedName>
        <fullName evidence="5">RING-type domain-containing protein</fullName>
    </recommendedName>
</protein>
<dbReference type="GO" id="GO:0008270">
    <property type="term" value="F:zinc ion binding"/>
    <property type="evidence" value="ECO:0007669"/>
    <property type="project" value="UniProtKB-KW"/>
</dbReference>